<proteinExistence type="predicted"/>
<evidence type="ECO:0000313" key="1">
    <source>
        <dbReference type="EMBL" id="CRK35636.1"/>
    </source>
</evidence>
<dbReference type="Proteomes" id="UP000045706">
    <property type="component" value="Unassembled WGS sequence"/>
</dbReference>
<dbReference type="EMBL" id="CVQI01028002">
    <property type="protein sequence ID" value="CRK35636.1"/>
    <property type="molecule type" value="Genomic_DNA"/>
</dbReference>
<name>A0A0G4MN30_VERLO</name>
<sequence length="112" mass="13062">MDFVFIEDPALEGATVTQLQHYFQAWARTSEGYHFVEGRDVSRDSRHEFFIMVYKQKQDSEEVADEGNQDGAGDWIRITADYTVTTSLYEQLNDLEYWYSIYKPPEMGLACV</sequence>
<protein>
    <submittedName>
        <fullName evidence="1">Uncharacterized protein</fullName>
    </submittedName>
</protein>
<organism evidence="1 2">
    <name type="scientific">Verticillium longisporum</name>
    <name type="common">Verticillium dahliae var. longisporum</name>
    <dbReference type="NCBI Taxonomy" id="100787"/>
    <lineage>
        <taxon>Eukaryota</taxon>
        <taxon>Fungi</taxon>
        <taxon>Dikarya</taxon>
        <taxon>Ascomycota</taxon>
        <taxon>Pezizomycotina</taxon>
        <taxon>Sordariomycetes</taxon>
        <taxon>Hypocreomycetidae</taxon>
        <taxon>Glomerellales</taxon>
        <taxon>Plectosphaerellaceae</taxon>
        <taxon>Verticillium</taxon>
    </lineage>
</organism>
<gene>
    <name evidence="1" type="ORF">BN1723_015002</name>
</gene>
<evidence type="ECO:0000313" key="2">
    <source>
        <dbReference type="Proteomes" id="UP000045706"/>
    </source>
</evidence>
<dbReference type="AlphaFoldDB" id="A0A0G4MN30"/>
<accession>A0A0G4MN30</accession>
<reference evidence="2" key="1">
    <citation type="submission" date="2015-05" db="EMBL/GenBank/DDBJ databases">
        <authorList>
            <person name="Fogelqvist Johan"/>
        </authorList>
    </citation>
    <scope>NUCLEOTIDE SEQUENCE [LARGE SCALE GENOMIC DNA]</scope>
</reference>